<keyword evidence="1" id="KW-0862">Zinc</keyword>
<dbReference type="GO" id="GO:0008270">
    <property type="term" value="F:zinc ion binding"/>
    <property type="evidence" value="ECO:0007669"/>
    <property type="project" value="UniProtKB-KW"/>
</dbReference>
<dbReference type="OrthoDB" id="337581at2759"/>
<proteinExistence type="predicted"/>
<sequence length="154" mass="17202">MSSEDIRLLLDAALEEKFEPGMDTGPGDADGETQIDEEYFERLRFFFDDNLLLAAVDLVDRDSVIKLNTAWGHKRYQVLGTTATYSVFPGQAVGAKKTPSYCTCASFAFSVLVTDQQHMCKHLLAVILALRMKRALERTANADEMAQICSRFVP</sequence>
<organism evidence="3 4">
    <name type="scientific">Phanerochaete sordida</name>
    <dbReference type="NCBI Taxonomy" id="48140"/>
    <lineage>
        <taxon>Eukaryota</taxon>
        <taxon>Fungi</taxon>
        <taxon>Dikarya</taxon>
        <taxon>Basidiomycota</taxon>
        <taxon>Agaricomycotina</taxon>
        <taxon>Agaricomycetes</taxon>
        <taxon>Polyporales</taxon>
        <taxon>Phanerochaetaceae</taxon>
        <taxon>Phanerochaete</taxon>
    </lineage>
</organism>
<dbReference type="PROSITE" id="PS50966">
    <property type="entry name" value="ZF_SWIM"/>
    <property type="match status" value="1"/>
</dbReference>
<keyword evidence="1" id="KW-0479">Metal-binding</keyword>
<accession>A0A9P3LAG2</accession>
<dbReference type="InterPro" id="IPR007527">
    <property type="entry name" value="Znf_SWIM"/>
</dbReference>
<name>A0A9P3LAG2_9APHY</name>
<dbReference type="Proteomes" id="UP000703269">
    <property type="component" value="Unassembled WGS sequence"/>
</dbReference>
<dbReference type="Pfam" id="PF04434">
    <property type="entry name" value="SWIM"/>
    <property type="match status" value="1"/>
</dbReference>
<evidence type="ECO:0000313" key="3">
    <source>
        <dbReference type="EMBL" id="GJE88150.1"/>
    </source>
</evidence>
<reference evidence="3 4" key="1">
    <citation type="submission" date="2021-08" db="EMBL/GenBank/DDBJ databases">
        <title>Draft Genome Sequence of Phanerochaete sordida strain YK-624.</title>
        <authorList>
            <person name="Mori T."/>
            <person name="Dohra H."/>
            <person name="Suzuki T."/>
            <person name="Kawagishi H."/>
            <person name="Hirai H."/>
        </authorList>
    </citation>
    <scope>NUCLEOTIDE SEQUENCE [LARGE SCALE GENOMIC DNA]</scope>
    <source>
        <strain evidence="3 4">YK-624</strain>
    </source>
</reference>
<dbReference type="EMBL" id="BPQB01000008">
    <property type="protein sequence ID" value="GJE88150.1"/>
    <property type="molecule type" value="Genomic_DNA"/>
</dbReference>
<gene>
    <name evidence="3" type="ORF">PsYK624_042330</name>
</gene>
<dbReference type="PANTHER" id="PTHR28498:SF1">
    <property type="entry name" value="ZINC FINGER SWIM DOMAIN-CONTAINING PROTEIN 7"/>
    <property type="match status" value="1"/>
</dbReference>
<dbReference type="GO" id="GO:0000724">
    <property type="term" value="P:double-strand break repair via homologous recombination"/>
    <property type="evidence" value="ECO:0007669"/>
    <property type="project" value="TreeGrafter"/>
</dbReference>
<evidence type="ECO:0000313" key="4">
    <source>
        <dbReference type="Proteomes" id="UP000703269"/>
    </source>
</evidence>
<evidence type="ECO:0000256" key="1">
    <source>
        <dbReference type="PROSITE-ProRule" id="PRU00325"/>
    </source>
</evidence>
<dbReference type="PANTHER" id="PTHR28498">
    <property type="entry name" value="ZINC FINGER SWIM DOMAIN-CONTAINING PROTEIN 7"/>
    <property type="match status" value="1"/>
</dbReference>
<feature type="domain" description="SWIM-type" evidence="2">
    <location>
        <begin position="85"/>
        <end position="131"/>
    </location>
</feature>
<keyword evidence="4" id="KW-1185">Reference proteome</keyword>
<comment type="caution">
    <text evidence="3">The sequence shown here is derived from an EMBL/GenBank/DDBJ whole genome shotgun (WGS) entry which is preliminary data.</text>
</comment>
<dbReference type="GO" id="GO:0097196">
    <property type="term" value="C:Shu complex"/>
    <property type="evidence" value="ECO:0007669"/>
    <property type="project" value="TreeGrafter"/>
</dbReference>
<keyword evidence="1" id="KW-0863">Zinc-finger</keyword>
<dbReference type="AlphaFoldDB" id="A0A9P3LAG2"/>
<evidence type="ECO:0000259" key="2">
    <source>
        <dbReference type="PROSITE" id="PS50966"/>
    </source>
</evidence>
<protein>
    <recommendedName>
        <fullName evidence="2">SWIM-type domain-containing protein</fullName>
    </recommendedName>
</protein>